<name>A0ABP7N6X6_9MICO</name>
<keyword evidence="4" id="KW-1185">Reference proteome</keyword>
<sequence length="271" mass="27550">MADQHAADTPAGTSHMPTGQSLLHALSSRWLGLGLATVVAVVTLELGATGRLTLYISPGTVWFACAAAAATLAAAVWSFVLPPGAEGDHDHTHAATGASASALRRRALQTTGVVTGGVLASAVVLAALVLPPASLSAELAVSRAGETPVLFAGADDVTLGIADTTTFGVGDWASAFATATRPEDYDGASVSLTGFVTPGDGDGIGLTRMTITHCVIDAQPATVPLGGVTEKYATGQWIEVSGTVRADADGTLRIDPDSVRRISEPKDPYEY</sequence>
<dbReference type="InterPro" id="IPR048447">
    <property type="entry name" value="DUF1980_C"/>
</dbReference>
<organism evidence="3 4">
    <name type="scientific">Microbacterium soli</name>
    <dbReference type="NCBI Taxonomy" id="446075"/>
    <lineage>
        <taxon>Bacteria</taxon>
        <taxon>Bacillati</taxon>
        <taxon>Actinomycetota</taxon>
        <taxon>Actinomycetes</taxon>
        <taxon>Micrococcales</taxon>
        <taxon>Microbacteriaceae</taxon>
        <taxon>Microbacterium</taxon>
    </lineage>
</organism>
<feature type="domain" description="DUF1980" evidence="2">
    <location>
        <begin position="180"/>
        <end position="271"/>
    </location>
</feature>
<dbReference type="Proteomes" id="UP001501591">
    <property type="component" value="Unassembled WGS sequence"/>
</dbReference>
<proteinExistence type="predicted"/>
<dbReference type="PANTHER" id="PTHR40047:SF1">
    <property type="entry name" value="UPF0703 PROTEIN YCGQ"/>
    <property type="match status" value="1"/>
</dbReference>
<evidence type="ECO:0000256" key="1">
    <source>
        <dbReference type="SAM" id="Phobius"/>
    </source>
</evidence>
<dbReference type="RefSeq" id="WP_344818715.1">
    <property type="nucleotide sequence ID" value="NZ_BAABCP010000001.1"/>
</dbReference>
<dbReference type="PANTHER" id="PTHR40047">
    <property type="entry name" value="UPF0703 PROTEIN YCGQ"/>
    <property type="match status" value="1"/>
</dbReference>
<keyword evidence="1" id="KW-0812">Transmembrane</keyword>
<dbReference type="Pfam" id="PF21537">
    <property type="entry name" value="DUF1980_C"/>
    <property type="match status" value="1"/>
</dbReference>
<evidence type="ECO:0000313" key="4">
    <source>
        <dbReference type="Proteomes" id="UP001501591"/>
    </source>
</evidence>
<feature type="transmembrane region" description="Helical" evidence="1">
    <location>
        <begin position="60"/>
        <end position="80"/>
    </location>
</feature>
<feature type="transmembrane region" description="Helical" evidence="1">
    <location>
        <begin position="113"/>
        <end position="133"/>
    </location>
</feature>
<dbReference type="EMBL" id="BAABCP010000001">
    <property type="protein sequence ID" value="GAA3936082.1"/>
    <property type="molecule type" value="Genomic_DNA"/>
</dbReference>
<keyword evidence="1" id="KW-1133">Transmembrane helix</keyword>
<evidence type="ECO:0000313" key="3">
    <source>
        <dbReference type="EMBL" id="GAA3936082.1"/>
    </source>
</evidence>
<reference evidence="4" key="1">
    <citation type="journal article" date="2019" name="Int. J. Syst. Evol. Microbiol.">
        <title>The Global Catalogue of Microorganisms (GCM) 10K type strain sequencing project: providing services to taxonomists for standard genome sequencing and annotation.</title>
        <authorList>
            <consortium name="The Broad Institute Genomics Platform"/>
            <consortium name="The Broad Institute Genome Sequencing Center for Infectious Disease"/>
            <person name="Wu L."/>
            <person name="Ma J."/>
        </authorList>
    </citation>
    <scope>NUCLEOTIDE SEQUENCE [LARGE SCALE GENOMIC DNA]</scope>
    <source>
        <strain evidence="4">JCM 17024</strain>
    </source>
</reference>
<feature type="transmembrane region" description="Helical" evidence="1">
    <location>
        <begin position="30"/>
        <end position="48"/>
    </location>
</feature>
<accession>A0ABP7N6X6</accession>
<gene>
    <name evidence="3" type="ORF">GCM10022383_13010</name>
</gene>
<keyword evidence="1" id="KW-0472">Membrane</keyword>
<evidence type="ECO:0000259" key="2">
    <source>
        <dbReference type="Pfam" id="PF21537"/>
    </source>
</evidence>
<dbReference type="InterPro" id="IPR052955">
    <property type="entry name" value="UPF0703_membrane_permease"/>
</dbReference>
<dbReference type="InterPro" id="IPR015402">
    <property type="entry name" value="DUF1980"/>
</dbReference>
<protein>
    <recommendedName>
        <fullName evidence="2">DUF1980 domain-containing protein</fullName>
    </recommendedName>
</protein>
<comment type="caution">
    <text evidence="3">The sequence shown here is derived from an EMBL/GenBank/DDBJ whole genome shotgun (WGS) entry which is preliminary data.</text>
</comment>
<dbReference type="NCBIfam" id="TIGR03943">
    <property type="entry name" value="TIGR03943 family putative permease subunit"/>
    <property type="match status" value="1"/>
</dbReference>